<proteinExistence type="predicted"/>
<keyword evidence="2" id="KW-1185">Reference proteome</keyword>
<reference evidence="1 2" key="1">
    <citation type="journal article" date="2023" name="Nucleic Acids Res.">
        <title>The hologenome of Daphnia magna reveals possible DNA methylation and microbiome-mediated evolution of the host genome.</title>
        <authorList>
            <person name="Chaturvedi A."/>
            <person name="Li X."/>
            <person name="Dhandapani V."/>
            <person name="Marshall H."/>
            <person name="Kissane S."/>
            <person name="Cuenca-Cambronero M."/>
            <person name="Asole G."/>
            <person name="Calvet F."/>
            <person name="Ruiz-Romero M."/>
            <person name="Marangio P."/>
            <person name="Guigo R."/>
            <person name="Rago D."/>
            <person name="Mirbahai L."/>
            <person name="Eastwood N."/>
            <person name="Colbourne J.K."/>
            <person name="Zhou J."/>
            <person name="Mallon E."/>
            <person name="Orsini L."/>
        </authorList>
    </citation>
    <scope>NUCLEOTIDE SEQUENCE [LARGE SCALE GENOMIC DNA]</scope>
    <source>
        <strain evidence="1">LRV0_1</strain>
    </source>
</reference>
<evidence type="ECO:0000313" key="2">
    <source>
        <dbReference type="Proteomes" id="UP001234178"/>
    </source>
</evidence>
<evidence type="ECO:0000313" key="1">
    <source>
        <dbReference type="EMBL" id="KAK4023940.1"/>
    </source>
</evidence>
<name>A0ABR0AFN8_9CRUS</name>
<dbReference type="Proteomes" id="UP001234178">
    <property type="component" value="Unassembled WGS sequence"/>
</dbReference>
<protein>
    <submittedName>
        <fullName evidence="1">Uncharacterized protein</fullName>
    </submittedName>
</protein>
<gene>
    <name evidence="1" type="ORF">OUZ56_009332</name>
</gene>
<organism evidence="1 2">
    <name type="scientific">Daphnia magna</name>
    <dbReference type="NCBI Taxonomy" id="35525"/>
    <lineage>
        <taxon>Eukaryota</taxon>
        <taxon>Metazoa</taxon>
        <taxon>Ecdysozoa</taxon>
        <taxon>Arthropoda</taxon>
        <taxon>Crustacea</taxon>
        <taxon>Branchiopoda</taxon>
        <taxon>Diplostraca</taxon>
        <taxon>Cladocera</taxon>
        <taxon>Anomopoda</taxon>
        <taxon>Daphniidae</taxon>
        <taxon>Daphnia</taxon>
    </lineage>
</organism>
<dbReference type="EMBL" id="JAOYFB010000037">
    <property type="protein sequence ID" value="KAK4023940.1"/>
    <property type="molecule type" value="Genomic_DNA"/>
</dbReference>
<accession>A0ABR0AFN8</accession>
<sequence length="64" mass="6785">MGGLFVVPVTGSVNGIAVRSTHTHTPACSNSLQVSNPLAMMTVFSSFLVRNLGSKTFVSKQNEM</sequence>
<comment type="caution">
    <text evidence="1">The sequence shown here is derived from an EMBL/GenBank/DDBJ whole genome shotgun (WGS) entry which is preliminary data.</text>
</comment>